<sequence length="64" mass="6812">MIETSMCPAEAIEASCVTGSCSGRRDAHRPRLFNLALGGIYTHGPPIDFQMPSDKDAIASMQAS</sequence>
<protein>
    <submittedName>
        <fullName evidence="1">Uncharacterized protein</fullName>
    </submittedName>
</protein>
<organism evidence="1 2">
    <name type="scientific">Halapricum desulfuricans</name>
    <dbReference type="NCBI Taxonomy" id="2841257"/>
    <lineage>
        <taxon>Archaea</taxon>
        <taxon>Methanobacteriati</taxon>
        <taxon>Methanobacteriota</taxon>
        <taxon>Stenosarchaea group</taxon>
        <taxon>Halobacteria</taxon>
        <taxon>Halobacteriales</taxon>
        <taxon>Haloarculaceae</taxon>
        <taxon>Halapricum</taxon>
    </lineage>
</organism>
<keyword evidence="2" id="KW-1185">Reference proteome</keyword>
<evidence type="ECO:0000313" key="2">
    <source>
        <dbReference type="Proteomes" id="UP000662973"/>
    </source>
</evidence>
<dbReference type="Proteomes" id="UP000662973">
    <property type="component" value="Chromosome"/>
</dbReference>
<name>A0A897NA33_9EURY</name>
<dbReference type="EMBL" id="CP064788">
    <property type="protein sequence ID" value="QSG09324.1"/>
    <property type="molecule type" value="Genomic_DNA"/>
</dbReference>
<proteinExistence type="predicted"/>
<gene>
    <name evidence="1" type="ORF">HSR122_1939</name>
</gene>
<accession>A0A897NA33</accession>
<evidence type="ECO:0000313" key="1">
    <source>
        <dbReference type="EMBL" id="QSG09324.1"/>
    </source>
</evidence>
<reference evidence="1 2" key="1">
    <citation type="submission" date="2020-11" db="EMBL/GenBank/DDBJ databases">
        <title>Carbohydrate-dependent, anaerobic sulfur respiration: A novel catabolism in halophilic archaea.</title>
        <authorList>
            <person name="Sorokin D.Y."/>
            <person name="Messina E."/>
            <person name="Smedile F."/>
            <person name="La Cono V."/>
            <person name="Hallsworth J.E."/>
            <person name="Yakimov M.M."/>
        </authorList>
    </citation>
    <scope>NUCLEOTIDE SEQUENCE [LARGE SCALE GENOMIC DNA]</scope>
    <source>
        <strain evidence="1 2">HSR12-2</strain>
    </source>
</reference>
<dbReference type="AlphaFoldDB" id="A0A897NA33"/>
<dbReference type="KEGG" id="hds:HSR122_1939"/>